<dbReference type="NCBIfam" id="NF004508">
    <property type="entry name" value="PRK05849.1"/>
    <property type="match status" value="1"/>
</dbReference>
<proteinExistence type="predicted"/>
<dbReference type="InterPro" id="IPR036637">
    <property type="entry name" value="Phosphohistidine_dom_sf"/>
</dbReference>
<protein>
    <recommendedName>
        <fullName evidence="1">PEP-utilising enzyme mobile domain-containing protein</fullName>
    </recommendedName>
</protein>
<dbReference type="EMBL" id="NXLU01000008">
    <property type="protein sequence ID" value="RDU68640.1"/>
    <property type="molecule type" value="Genomic_DNA"/>
</dbReference>
<comment type="caution">
    <text evidence="2">The sequence shown here is derived from an EMBL/GenBank/DDBJ whole genome shotgun (WGS) entry which is preliminary data.</text>
</comment>
<evidence type="ECO:0000313" key="2">
    <source>
        <dbReference type="EMBL" id="RDU68640.1"/>
    </source>
</evidence>
<gene>
    <name evidence="2" type="ORF">CQA62_05930</name>
</gene>
<dbReference type="InterPro" id="IPR051549">
    <property type="entry name" value="PEP_Utilizing_Enz"/>
</dbReference>
<dbReference type="InterPro" id="IPR008279">
    <property type="entry name" value="PEP-util_enz_mobile_dom"/>
</dbReference>
<dbReference type="Gene3D" id="3.50.30.10">
    <property type="entry name" value="Phosphohistidine domain"/>
    <property type="match status" value="1"/>
</dbReference>
<evidence type="ECO:0000313" key="3">
    <source>
        <dbReference type="Proteomes" id="UP000257067"/>
    </source>
</evidence>
<dbReference type="Gene3D" id="3.30.470.20">
    <property type="entry name" value="ATP-grasp fold, B domain"/>
    <property type="match status" value="1"/>
</dbReference>
<organism evidence="2 3">
    <name type="scientific">Helicobacter cholecystus</name>
    <dbReference type="NCBI Taxonomy" id="45498"/>
    <lineage>
        <taxon>Bacteria</taxon>
        <taxon>Pseudomonadati</taxon>
        <taxon>Campylobacterota</taxon>
        <taxon>Epsilonproteobacteria</taxon>
        <taxon>Campylobacterales</taxon>
        <taxon>Helicobacteraceae</taxon>
        <taxon>Helicobacter</taxon>
    </lineage>
</organism>
<dbReference type="SUPFAM" id="SSF52009">
    <property type="entry name" value="Phosphohistidine domain"/>
    <property type="match status" value="1"/>
</dbReference>
<reference evidence="2 3" key="1">
    <citation type="submission" date="2018-04" db="EMBL/GenBank/DDBJ databases">
        <title>Novel Campyloabacter and Helicobacter Species and Strains.</title>
        <authorList>
            <person name="Mannion A.J."/>
            <person name="Shen Z."/>
            <person name="Fox J.G."/>
        </authorList>
    </citation>
    <scope>NUCLEOTIDE SEQUENCE [LARGE SCALE GENOMIC DNA]</scope>
    <source>
        <strain evidence="2 3">ATCC 700242</strain>
    </source>
</reference>
<dbReference type="GO" id="GO:0005524">
    <property type="term" value="F:ATP binding"/>
    <property type="evidence" value="ECO:0007669"/>
    <property type="project" value="InterPro"/>
</dbReference>
<sequence length="774" mass="87784">MKLQFGTKAQNLVNLYGLLQSARVLPSVVLKVSQDWQKRLQDITALGEEVIIRSSSNAEDTQNCSNAGAFLSLPHINTGDTAQLQEAISRVASSMTNEESGDGGEILIQPMLSNICSCGVAFSVDKENLSPYFCIEYDRSGSTSSITAGENTESVSSFIFRDYEFTSVNHLSQIIQMIRELEEIYEYSFLDVEFAFALNEEGVENLYCLQVRPLVIANKMDLFHQISKNDLDRLSKRINMLSKINHGVLGEKKIFGVMPDWNPAEIIGLRPKRLALSLYKEIITDNIWAYQRKNYGYRDLHSHQLMHSFFGIPYIDVQLSFNSFIPAKINDTLASKLANYYLLLLEKSPYLHDKVEFEIVFSCFDFSSEYKLEGLLEQGFNHQEISTLKNALLDLTNNIISSTSGLYLEDMKKIEILQKRYCKLIETDMSKLDLLYWLIEDCKRFGTLPFAGIARAAFVAMQILNSMVVEGLICSEQKKQFLESLNTISKQLSYDRARLSKEEFLQKYGHLRAGTYDILSPRYDEDFEKYFGDFEVEAPNSKMGGIIFEEGQIKKIDLALEKNGLRITANDLFVFMRTAIEGRESSKFEFTKMLSKAIEIIGEIGGYYQIPLGKMAHLDIKEILSLHSTLYKENPRERFLHQIKSNEQDYLATCAIKLPPLILRGDDVFCFSTSVVLPNFVTFETIVADVAFDRELQGKIVLIDAADPGYDYLFTKGIAGLVTCYGGANSHMAIRCSELGLPAVIGVGEEKFAIYKKAKRLHIDCLNQKIFPIF</sequence>
<dbReference type="AlphaFoldDB" id="A0A3D8IUF4"/>
<feature type="domain" description="PEP-utilising enzyme mobile" evidence="1">
    <location>
        <begin position="697"/>
        <end position="765"/>
    </location>
</feature>
<dbReference type="Proteomes" id="UP000257067">
    <property type="component" value="Unassembled WGS sequence"/>
</dbReference>
<dbReference type="SUPFAM" id="SSF56059">
    <property type="entry name" value="Glutathione synthetase ATP-binding domain-like"/>
    <property type="match status" value="1"/>
</dbReference>
<name>A0A3D8IUF4_9HELI</name>
<dbReference type="Pfam" id="PF00391">
    <property type="entry name" value="PEP-utilizers"/>
    <property type="match status" value="1"/>
</dbReference>
<dbReference type="PANTHER" id="PTHR43615:SF1">
    <property type="entry name" value="PPDK_N DOMAIN-CONTAINING PROTEIN"/>
    <property type="match status" value="1"/>
</dbReference>
<dbReference type="Gene3D" id="3.30.1490.20">
    <property type="entry name" value="ATP-grasp fold, A domain"/>
    <property type="match status" value="1"/>
</dbReference>
<dbReference type="OrthoDB" id="3590125at2"/>
<dbReference type="RefSeq" id="WP_104724771.1">
    <property type="nucleotide sequence ID" value="NZ_FZNE01000006.1"/>
</dbReference>
<evidence type="ECO:0000259" key="1">
    <source>
        <dbReference type="Pfam" id="PF00391"/>
    </source>
</evidence>
<accession>A0A3D8IUF4</accession>
<dbReference type="PANTHER" id="PTHR43615">
    <property type="entry name" value="PHOSPHOENOLPYRUVATE SYNTHASE-RELATED"/>
    <property type="match status" value="1"/>
</dbReference>
<keyword evidence="3" id="KW-1185">Reference proteome</keyword>
<dbReference type="InterPro" id="IPR013815">
    <property type="entry name" value="ATP_grasp_subdomain_1"/>
</dbReference>
<dbReference type="GO" id="GO:0016772">
    <property type="term" value="F:transferase activity, transferring phosphorus-containing groups"/>
    <property type="evidence" value="ECO:0007669"/>
    <property type="project" value="InterPro"/>
</dbReference>